<evidence type="ECO:0000313" key="5">
    <source>
        <dbReference type="Proteomes" id="UP000468650"/>
    </source>
</evidence>
<name>A0A6N6RGJ2_9FLAO</name>
<dbReference type="InterPro" id="IPR046863">
    <property type="entry name" value="MbnP-like_dom"/>
</dbReference>
<dbReference type="EMBL" id="WBVO01000010">
    <property type="protein sequence ID" value="KAB2807683.1"/>
    <property type="molecule type" value="Genomic_DNA"/>
</dbReference>
<feature type="chain" id="PRO_5026977592" evidence="2">
    <location>
        <begin position="19"/>
        <end position="318"/>
    </location>
</feature>
<evidence type="ECO:0000256" key="2">
    <source>
        <dbReference type="SAM" id="SignalP"/>
    </source>
</evidence>
<keyword evidence="5" id="KW-1185">Reference proteome</keyword>
<keyword evidence="1 2" id="KW-0732">Signal</keyword>
<feature type="signal peptide" evidence="2">
    <location>
        <begin position="1"/>
        <end position="18"/>
    </location>
</feature>
<reference evidence="4 5" key="1">
    <citation type="submission" date="2019-09" db="EMBL/GenBank/DDBJ databases">
        <title>Genomes of family Cryomorphaceae.</title>
        <authorList>
            <person name="Bowman J.P."/>
        </authorList>
    </citation>
    <scope>NUCLEOTIDE SEQUENCE [LARGE SCALE GENOMIC DNA]</scope>
    <source>
        <strain evidence="4 5">LMG 25704</strain>
    </source>
</reference>
<dbReference type="InterPro" id="IPR026444">
    <property type="entry name" value="Secre_tail"/>
</dbReference>
<dbReference type="AlphaFoldDB" id="A0A6N6RGJ2"/>
<proteinExistence type="predicted"/>
<dbReference type="OrthoDB" id="1422031at2"/>
<protein>
    <submittedName>
        <fullName evidence="4">T9SS type A sorting domain-containing protein</fullName>
    </submittedName>
</protein>
<evidence type="ECO:0000259" key="3">
    <source>
        <dbReference type="Pfam" id="PF20243"/>
    </source>
</evidence>
<organism evidence="4 5">
    <name type="scientific">Phaeocystidibacter luteus</name>
    <dbReference type="NCBI Taxonomy" id="911197"/>
    <lineage>
        <taxon>Bacteria</taxon>
        <taxon>Pseudomonadati</taxon>
        <taxon>Bacteroidota</taxon>
        <taxon>Flavobacteriia</taxon>
        <taxon>Flavobacteriales</taxon>
        <taxon>Phaeocystidibacteraceae</taxon>
        <taxon>Phaeocystidibacter</taxon>
    </lineage>
</organism>
<feature type="domain" description="Copper-binding protein MbnP-like" evidence="3">
    <location>
        <begin position="21"/>
        <end position="202"/>
    </location>
</feature>
<dbReference type="RefSeq" id="WP_151668025.1">
    <property type="nucleotide sequence ID" value="NZ_WBVO01000010.1"/>
</dbReference>
<dbReference type="Pfam" id="PF20243">
    <property type="entry name" value="MbnP"/>
    <property type="match status" value="1"/>
</dbReference>
<dbReference type="NCBIfam" id="TIGR04183">
    <property type="entry name" value="Por_Secre_tail"/>
    <property type="match status" value="1"/>
</dbReference>
<evidence type="ECO:0000313" key="4">
    <source>
        <dbReference type="EMBL" id="KAB2807683.1"/>
    </source>
</evidence>
<evidence type="ECO:0000256" key="1">
    <source>
        <dbReference type="ARBA" id="ARBA00022729"/>
    </source>
</evidence>
<sequence>MKKALLLIISLISTSLVAQMDVYFRVMHNWDGQPFAVNSPAVTQDGDNLQLDRLQYYISGIELHHDGGQTTALPTTYILADARTTTQVNLGNHAITTLDSISFSIGVDQNANHADPAGYNASHPLAPKSPSMHWGWSAGYRFVAVEGGAGSNLSNNMEIHALGDQNYFSQTVVTNGADMGGYLVIQLDAEYLNSFSGISVNNGLINHGETGAAVKLMENFRDSVFTPSQATVNPVGLDEYTVSALELKPNPTSQGYSLLTLEEMMTGELTITDLTGKCIYSTSVENQGEVLVYIENTGMYIVTVQTDSSVSTSKLQVN</sequence>
<dbReference type="Proteomes" id="UP000468650">
    <property type="component" value="Unassembled WGS sequence"/>
</dbReference>
<comment type="caution">
    <text evidence="4">The sequence shown here is derived from an EMBL/GenBank/DDBJ whole genome shotgun (WGS) entry which is preliminary data.</text>
</comment>
<gene>
    <name evidence="4" type="ORF">F8C67_11625</name>
</gene>
<accession>A0A6N6RGJ2</accession>